<evidence type="ECO:0000259" key="1">
    <source>
        <dbReference type="Pfam" id="PF12697"/>
    </source>
</evidence>
<accession>A0A1Q9LHK3</accession>
<evidence type="ECO:0000313" key="2">
    <source>
        <dbReference type="EMBL" id="OLR91503.1"/>
    </source>
</evidence>
<dbReference type="Proteomes" id="UP000186040">
    <property type="component" value="Unassembled WGS sequence"/>
</dbReference>
<organism evidence="2 3">
    <name type="scientific">Actinokineospora bangkokensis</name>
    <dbReference type="NCBI Taxonomy" id="1193682"/>
    <lineage>
        <taxon>Bacteria</taxon>
        <taxon>Bacillati</taxon>
        <taxon>Actinomycetota</taxon>
        <taxon>Actinomycetes</taxon>
        <taxon>Pseudonocardiales</taxon>
        <taxon>Pseudonocardiaceae</taxon>
        <taxon>Actinokineospora</taxon>
    </lineage>
</organism>
<dbReference type="EMBL" id="MKQR01000022">
    <property type="protein sequence ID" value="OLR91503.1"/>
    <property type="molecule type" value="Genomic_DNA"/>
</dbReference>
<dbReference type="STRING" id="1193682.BJP25_26395"/>
<dbReference type="Gene3D" id="3.40.50.1820">
    <property type="entry name" value="alpha/beta hydrolase"/>
    <property type="match status" value="1"/>
</dbReference>
<name>A0A1Q9LHK3_9PSEU</name>
<comment type="caution">
    <text evidence="2">The sequence shown here is derived from an EMBL/GenBank/DDBJ whole genome shotgun (WGS) entry which is preliminary data.</text>
</comment>
<dbReference type="InterPro" id="IPR050266">
    <property type="entry name" value="AB_hydrolase_sf"/>
</dbReference>
<dbReference type="GO" id="GO:0003824">
    <property type="term" value="F:catalytic activity"/>
    <property type="evidence" value="ECO:0007669"/>
    <property type="project" value="UniProtKB-ARBA"/>
</dbReference>
<proteinExistence type="predicted"/>
<dbReference type="Pfam" id="PF12697">
    <property type="entry name" value="Abhydrolase_6"/>
    <property type="match status" value="1"/>
</dbReference>
<dbReference type="PANTHER" id="PTHR43798">
    <property type="entry name" value="MONOACYLGLYCEROL LIPASE"/>
    <property type="match status" value="1"/>
</dbReference>
<dbReference type="AlphaFoldDB" id="A0A1Q9LHK3"/>
<feature type="domain" description="AB hydrolase-1" evidence="1">
    <location>
        <begin position="2"/>
        <end position="207"/>
    </location>
</feature>
<protein>
    <recommendedName>
        <fullName evidence="1">AB hydrolase-1 domain-containing protein</fullName>
    </recommendedName>
</protein>
<gene>
    <name evidence="2" type="ORF">BJP25_26395</name>
</gene>
<reference evidence="2 3" key="1">
    <citation type="submission" date="2016-10" db="EMBL/GenBank/DDBJ databases">
        <title>The Draft Genome Sequence of Actinokineospora bangkokensis 44EHWT reveals the biosynthetic pathway of antifungal compounds Thailandins with unusual extender unit butylmalonyl-CoA.</title>
        <authorList>
            <person name="Greule A."/>
            <person name="Intra B."/>
            <person name="Flemming S."/>
            <person name="Rommel M.G."/>
            <person name="Panbangred W."/>
            <person name="Bechthold A."/>
        </authorList>
    </citation>
    <scope>NUCLEOTIDE SEQUENCE [LARGE SCALE GENOMIC DNA]</scope>
    <source>
        <strain evidence="2 3">44EHW</strain>
    </source>
</reference>
<sequence length="216" mass="22424">MWDPVRAGLAERARVITPDLPGDLVDPPSLEAVAVRLVGLLDELGLDRCDVGGASLGGYVLMALLRVAPERVGRVLFAGTKAVADTPEAARGRFELADRVEREGASAAAGMAPNLVSDPGLAPRLQGWIGEQPAAAVAWTARAMAARPDSRETLRALDLDALVVHGERDAVMGVEVAEDIAALTGGQLVVVPGAGHLVPVEAPEAFLGAVLPWLAR</sequence>
<evidence type="ECO:0000313" key="3">
    <source>
        <dbReference type="Proteomes" id="UP000186040"/>
    </source>
</evidence>
<dbReference type="InterPro" id="IPR000073">
    <property type="entry name" value="AB_hydrolase_1"/>
</dbReference>
<dbReference type="SUPFAM" id="SSF53474">
    <property type="entry name" value="alpha/beta-Hydrolases"/>
    <property type="match status" value="1"/>
</dbReference>
<dbReference type="InterPro" id="IPR029058">
    <property type="entry name" value="AB_hydrolase_fold"/>
</dbReference>
<dbReference type="PANTHER" id="PTHR43798:SF29">
    <property type="entry name" value="AB HYDROLASE-1 DOMAIN-CONTAINING PROTEIN"/>
    <property type="match status" value="1"/>
</dbReference>
<keyword evidence="3" id="KW-1185">Reference proteome</keyword>